<dbReference type="RefSeq" id="WP_161552882.1">
    <property type="nucleotide sequence ID" value="NZ_AP022325.1"/>
</dbReference>
<dbReference type="PANTHER" id="PTHR33295:SF18">
    <property type="entry name" value="AAA+ ATPASE DOMAIN-CONTAINING PROTEIN"/>
    <property type="match status" value="1"/>
</dbReference>
<dbReference type="Pfam" id="PF13173">
    <property type="entry name" value="AAA_14"/>
    <property type="match status" value="1"/>
</dbReference>
<dbReference type="KEGG" id="mfel:JPM2_0380"/>
<dbReference type="Pfam" id="PF13635">
    <property type="entry name" value="DUF4143"/>
    <property type="match status" value="1"/>
</dbReference>
<dbReference type="PANTHER" id="PTHR33295">
    <property type="entry name" value="ATPASE"/>
    <property type="match status" value="1"/>
</dbReference>
<dbReference type="InterPro" id="IPR041682">
    <property type="entry name" value="AAA_14"/>
</dbReference>
<dbReference type="Gene3D" id="3.40.50.300">
    <property type="entry name" value="P-loop containing nucleotide triphosphate hydrolases"/>
    <property type="match status" value="1"/>
</dbReference>
<evidence type="ECO:0000259" key="1">
    <source>
        <dbReference type="Pfam" id="PF13173"/>
    </source>
</evidence>
<reference evidence="3 4" key="1">
    <citation type="submission" date="2020-01" db="EMBL/GenBank/DDBJ databases">
        <title>Complete genome sequence of Mycoplasma felis strain Myco-2.</title>
        <authorList>
            <person name="Kinoshita Y."/>
            <person name="Niwa H."/>
            <person name="Uchida-Fujii E."/>
            <person name="Nukada T."/>
        </authorList>
    </citation>
    <scope>NUCLEOTIDE SEQUENCE [LARGE SCALE GENOMIC DNA]</scope>
    <source>
        <strain evidence="3 4">Myco-2</strain>
    </source>
</reference>
<protein>
    <submittedName>
        <fullName evidence="3">ATPase</fullName>
    </submittedName>
</protein>
<evidence type="ECO:0000313" key="4">
    <source>
        <dbReference type="Proteomes" id="UP000464317"/>
    </source>
</evidence>
<dbReference type="EMBL" id="AP022325">
    <property type="protein sequence ID" value="BBU47345.1"/>
    <property type="molecule type" value="Genomic_DNA"/>
</dbReference>
<dbReference type="InterPro" id="IPR027417">
    <property type="entry name" value="P-loop_NTPase"/>
</dbReference>
<organism evidence="3 4">
    <name type="scientific">Mycoplasmopsis felis</name>
    <dbReference type="NCBI Taxonomy" id="33923"/>
    <lineage>
        <taxon>Bacteria</taxon>
        <taxon>Bacillati</taxon>
        <taxon>Mycoplasmatota</taxon>
        <taxon>Mycoplasmoidales</taxon>
        <taxon>Metamycoplasmataceae</taxon>
        <taxon>Mycoplasmopsis</taxon>
    </lineage>
</organism>
<evidence type="ECO:0000259" key="2">
    <source>
        <dbReference type="Pfam" id="PF13635"/>
    </source>
</evidence>
<evidence type="ECO:0000313" key="3">
    <source>
        <dbReference type="EMBL" id="BBU47345.1"/>
    </source>
</evidence>
<feature type="domain" description="AAA" evidence="1">
    <location>
        <begin position="18"/>
        <end position="163"/>
    </location>
</feature>
<feature type="domain" description="DUF4143" evidence="2">
    <location>
        <begin position="210"/>
        <end position="368"/>
    </location>
</feature>
<dbReference type="InterPro" id="IPR025420">
    <property type="entry name" value="DUF4143"/>
</dbReference>
<dbReference type="AlphaFoldDB" id="A0A809RR08"/>
<name>A0A809RR08_9BACT</name>
<gene>
    <name evidence="3" type="ORF">JPM2_0380</name>
</gene>
<dbReference type="SUPFAM" id="SSF52540">
    <property type="entry name" value="P-loop containing nucleoside triphosphate hydrolases"/>
    <property type="match status" value="1"/>
</dbReference>
<sequence>MNVNRDFYLNKLISKMHNNKIKILTGIRRCGKSYLLFNLFKEYLISQNINTKQIITISLEDIENIELRNPIKLNNFIKSKIENNQQYYAFIDEIQMCSGIKNPYVENGDQITFVDTLLALMKIKNLDIYITGSNSKMLSSQVLTQFRGRGDRIHVNPFSFKEINGLFENNNTALEHYLVYGGMPYIYSLSNFKDKNLYLKDLFDHTYISDILERNKLKNTKEIIEILLDFVSSNIGSLTNSTKLSNRFLSEKKINLASKTILKYLDSFQESYLISKADRYDVKGSRYFSTPVKYYFSDVGLRNARLNFRQIEYTHLMENIIYNELLARDYNVDVGVVEIQSNIDNKRKKVQLEIDFVVNLGHKKFYIQSAFNIESEQKREQETLSLRKINDSFKKIVVLKDNIIPYHDDNGIYYVGLIQFLLDESVMQ</sequence>
<keyword evidence="4" id="KW-1185">Reference proteome</keyword>
<dbReference type="Proteomes" id="UP000464317">
    <property type="component" value="Chromosome"/>
</dbReference>
<accession>A0A809RR08</accession>
<proteinExistence type="predicted"/>